<dbReference type="SUPFAM" id="SSF46689">
    <property type="entry name" value="Homeodomain-like"/>
    <property type="match status" value="1"/>
</dbReference>
<dbReference type="InterPro" id="IPR001647">
    <property type="entry name" value="HTH_TetR"/>
</dbReference>
<protein>
    <submittedName>
        <fullName evidence="4">AcrR family transcriptional regulator</fullName>
    </submittedName>
</protein>
<dbReference type="InterPro" id="IPR009057">
    <property type="entry name" value="Homeodomain-like_sf"/>
</dbReference>
<proteinExistence type="predicted"/>
<evidence type="ECO:0000313" key="4">
    <source>
        <dbReference type="EMBL" id="MBB6446824.1"/>
    </source>
</evidence>
<organism evidence="4 5">
    <name type="scientific">Bacillus benzoevorans</name>
    <dbReference type="NCBI Taxonomy" id="1456"/>
    <lineage>
        <taxon>Bacteria</taxon>
        <taxon>Bacillati</taxon>
        <taxon>Bacillota</taxon>
        <taxon>Bacilli</taxon>
        <taxon>Bacillales</taxon>
        <taxon>Bacillaceae</taxon>
        <taxon>Bacillus</taxon>
    </lineage>
</organism>
<dbReference type="Proteomes" id="UP000531594">
    <property type="component" value="Unassembled WGS sequence"/>
</dbReference>
<keyword evidence="5" id="KW-1185">Reference proteome</keyword>
<dbReference type="RefSeq" id="WP_184528159.1">
    <property type="nucleotide sequence ID" value="NZ_JACHGK010000013.1"/>
</dbReference>
<dbReference type="Gene3D" id="1.10.10.60">
    <property type="entry name" value="Homeodomain-like"/>
    <property type="match status" value="1"/>
</dbReference>
<dbReference type="PROSITE" id="PS50977">
    <property type="entry name" value="HTH_TETR_2"/>
    <property type="match status" value="1"/>
</dbReference>
<dbReference type="AlphaFoldDB" id="A0A7X0HTY5"/>
<feature type="domain" description="HTH tetR-type" evidence="3">
    <location>
        <begin position="1"/>
        <end position="58"/>
    </location>
</feature>
<dbReference type="EMBL" id="JACHGK010000013">
    <property type="protein sequence ID" value="MBB6446824.1"/>
    <property type="molecule type" value="Genomic_DNA"/>
</dbReference>
<accession>A0A7X0HTY5</accession>
<evidence type="ECO:0000256" key="1">
    <source>
        <dbReference type="ARBA" id="ARBA00023125"/>
    </source>
</evidence>
<reference evidence="4 5" key="1">
    <citation type="submission" date="2020-08" db="EMBL/GenBank/DDBJ databases">
        <title>Genomic Encyclopedia of Type Strains, Phase IV (KMG-IV): sequencing the most valuable type-strain genomes for metagenomic binning, comparative biology and taxonomic classification.</title>
        <authorList>
            <person name="Goeker M."/>
        </authorList>
    </citation>
    <scope>NUCLEOTIDE SEQUENCE [LARGE SCALE GENOMIC DNA]</scope>
    <source>
        <strain evidence="4 5">DSM 5391</strain>
    </source>
</reference>
<dbReference type="InterPro" id="IPR036271">
    <property type="entry name" value="Tet_transcr_reg_TetR-rel_C_sf"/>
</dbReference>
<dbReference type="SUPFAM" id="SSF48498">
    <property type="entry name" value="Tetracyclin repressor-like, C-terminal domain"/>
    <property type="match status" value="1"/>
</dbReference>
<comment type="caution">
    <text evidence="4">The sequence shown here is derived from an EMBL/GenBank/DDBJ whole genome shotgun (WGS) entry which is preliminary data.</text>
</comment>
<evidence type="ECO:0000256" key="2">
    <source>
        <dbReference type="PROSITE-ProRule" id="PRU00335"/>
    </source>
</evidence>
<feature type="DNA-binding region" description="H-T-H motif" evidence="2">
    <location>
        <begin position="21"/>
        <end position="40"/>
    </location>
</feature>
<dbReference type="GO" id="GO:0003677">
    <property type="term" value="F:DNA binding"/>
    <property type="evidence" value="ECO:0007669"/>
    <property type="project" value="UniProtKB-UniRule"/>
</dbReference>
<keyword evidence="1 2" id="KW-0238">DNA-binding</keyword>
<dbReference type="Gene3D" id="1.10.357.10">
    <property type="entry name" value="Tetracycline Repressor, domain 2"/>
    <property type="match status" value="1"/>
</dbReference>
<name>A0A7X0HTY5_9BACI</name>
<sequence length="189" mass="22085">MRERILHEAILLIQQKGFTFTLLELSQRLGTSKRTIYEHFTSKDQMIGVIIEKVISEIKEKEKAISESSDIELLEKIKQILVFSPKNIEIMDIRLLSDLKKHHYQQWVELDYFIKKEWTVVLHLMEQGISQGIIRPINVQAFIELYLGALNQIYDPSAFSSNQQTIGERLQNVVDILLNGISHHKEKEK</sequence>
<dbReference type="Pfam" id="PF00440">
    <property type="entry name" value="TetR_N"/>
    <property type="match status" value="1"/>
</dbReference>
<dbReference type="PRINTS" id="PR00455">
    <property type="entry name" value="HTHTETR"/>
</dbReference>
<gene>
    <name evidence="4" type="ORF">HNR53_003488</name>
</gene>
<evidence type="ECO:0000313" key="5">
    <source>
        <dbReference type="Proteomes" id="UP000531594"/>
    </source>
</evidence>
<evidence type="ECO:0000259" key="3">
    <source>
        <dbReference type="PROSITE" id="PS50977"/>
    </source>
</evidence>